<dbReference type="Gene3D" id="3.40.50.300">
    <property type="entry name" value="P-loop containing nucleotide triphosphate hydrolases"/>
    <property type="match status" value="1"/>
</dbReference>
<protein>
    <submittedName>
        <fullName evidence="5">ABC transporter ATP-binding protein</fullName>
    </submittedName>
</protein>
<accession>A0ABT2QSK1</accession>
<feature type="domain" description="ABC transporter" evidence="4">
    <location>
        <begin position="2"/>
        <end position="230"/>
    </location>
</feature>
<comment type="caution">
    <text evidence="5">The sequence shown here is derived from an EMBL/GenBank/DDBJ whole genome shotgun (WGS) entry which is preliminary data.</text>
</comment>
<gene>
    <name evidence="5" type="ORF">N9R04_09815</name>
</gene>
<evidence type="ECO:0000256" key="2">
    <source>
        <dbReference type="ARBA" id="ARBA00022741"/>
    </source>
</evidence>
<evidence type="ECO:0000259" key="4">
    <source>
        <dbReference type="PROSITE" id="PS50893"/>
    </source>
</evidence>
<evidence type="ECO:0000256" key="1">
    <source>
        <dbReference type="ARBA" id="ARBA00022448"/>
    </source>
</evidence>
<keyword evidence="6" id="KW-1185">Reference proteome</keyword>
<dbReference type="CDD" id="cd03230">
    <property type="entry name" value="ABC_DR_subfamily_A"/>
    <property type="match status" value="1"/>
</dbReference>
<dbReference type="InterPro" id="IPR051782">
    <property type="entry name" value="ABC_Transporter_VariousFunc"/>
</dbReference>
<keyword evidence="2" id="KW-0547">Nucleotide-binding</keyword>
<dbReference type="RefSeq" id="WP_262856677.1">
    <property type="nucleotide sequence ID" value="NZ_JAOPKZ010000018.1"/>
</dbReference>
<evidence type="ECO:0000256" key="3">
    <source>
        <dbReference type="ARBA" id="ARBA00022840"/>
    </source>
</evidence>
<dbReference type="PROSITE" id="PS50893">
    <property type="entry name" value="ABC_TRANSPORTER_2"/>
    <property type="match status" value="1"/>
</dbReference>
<dbReference type="PANTHER" id="PTHR42939:SF1">
    <property type="entry name" value="ABC TRANSPORTER ATP-BINDING PROTEIN ALBC-RELATED"/>
    <property type="match status" value="1"/>
</dbReference>
<dbReference type="PANTHER" id="PTHR42939">
    <property type="entry name" value="ABC TRANSPORTER ATP-BINDING PROTEIN ALBC-RELATED"/>
    <property type="match status" value="1"/>
</dbReference>
<sequence length="235" mass="26648">MLSIENVSFKYDGSQYEVLKNITCDIHYGDFIALIGPNGSGKTTLIKLITNTLNLNQGTISLDNLNNKNPSFNKHVLYLPSDDLLPGFMSGHEYIKLMHNLYNKKLQEDTLNKLSKKLSFRGALDSLIDDYSTGMKKKLQVILSLLIDPDLLIIDETLNGMDIESVEITKKLYKKIANDQTIIIMCSHDLNLLEDLCNKCLILYSGKLCLYKSIKELNDNLTNTFKKFINSEKEA</sequence>
<dbReference type="EMBL" id="JAOPKZ010000018">
    <property type="protein sequence ID" value="MCU5746973.1"/>
    <property type="molecule type" value="Genomic_DNA"/>
</dbReference>
<dbReference type="Proteomes" id="UP001209553">
    <property type="component" value="Unassembled WGS sequence"/>
</dbReference>
<dbReference type="Pfam" id="PF00005">
    <property type="entry name" value="ABC_tran"/>
    <property type="match status" value="1"/>
</dbReference>
<keyword evidence="3 5" id="KW-0067">ATP-binding</keyword>
<proteinExistence type="predicted"/>
<organism evidence="5 6">
    <name type="scientific">Staphylococcus marylandisciuri</name>
    <dbReference type="NCBI Taxonomy" id="2981529"/>
    <lineage>
        <taxon>Bacteria</taxon>
        <taxon>Bacillati</taxon>
        <taxon>Bacillota</taxon>
        <taxon>Bacilli</taxon>
        <taxon>Bacillales</taxon>
        <taxon>Staphylococcaceae</taxon>
        <taxon>Staphylococcus</taxon>
    </lineage>
</organism>
<dbReference type="InterPro" id="IPR027417">
    <property type="entry name" value="P-loop_NTPase"/>
</dbReference>
<dbReference type="InterPro" id="IPR003439">
    <property type="entry name" value="ABC_transporter-like_ATP-bd"/>
</dbReference>
<keyword evidence="1" id="KW-0813">Transport</keyword>
<name>A0ABT2QSK1_9STAP</name>
<dbReference type="InterPro" id="IPR003593">
    <property type="entry name" value="AAA+_ATPase"/>
</dbReference>
<evidence type="ECO:0000313" key="5">
    <source>
        <dbReference type="EMBL" id="MCU5746973.1"/>
    </source>
</evidence>
<dbReference type="SMART" id="SM00382">
    <property type="entry name" value="AAA"/>
    <property type="match status" value="1"/>
</dbReference>
<dbReference type="GO" id="GO:0005524">
    <property type="term" value="F:ATP binding"/>
    <property type="evidence" value="ECO:0007669"/>
    <property type="project" value="UniProtKB-KW"/>
</dbReference>
<evidence type="ECO:0000313" key="6">
    <source>
        <dbReference type="Proteomes" id="UP001209553"/>
    </source>
</evidence>
<dbReference type="SUPFAM" id="SSF52540">
    <property type="entry name" value="P-loop containing nucleoside triphosphate hydrolases"/>
    <property type="match status" value="1"/>
</dbReference>
<reference evidence="5 6" key="1">
    <citation type="journal article" date="2023" name="Int. J. Syst. Evol. Microbiol.">
        <title>Streptococcus sciuri sp. nov., Staphylococcus marylandisciuri sp. nov. and Staphylococcus americanisciuri sp. nov., isolated from faeces of eastern grey squirrel (Sciurus carolinensis).</title>
        <authorList>
            <person name="Volokhov D.V."/>
            <person name="Zagorodnyaya T.A."/>
            <person name="Furtak V.A."/>
            <person name="Nattanmai G."/>
            <person name="Randall L."/>
            <person name="Jose S."/>
            <person name="Gao Y."/>
            <person name="Eisenberg T."/>
            <person name="Delmonte P."/>
            <person name="Blom J."/>
            <person name="Mitchell K.K."/>
        </authorList>
    </citation>
    <scope>NUCLEOTIDE SEQUENCE [LARGE SCALE GENOMIC DNA]</scope>
    <source>
        <strain evidence="5 6">SQ8-PEA</strain>
    </source>
</reference>